<evidence type="ECO:0000313" key="1">
    <source>
        <dbReference type="EMBL" id="KIH98687.1"/>
    </source>
</evidence>
<dbReference type="STRING" id="183763.LP52_12125"/>
<keyword evidence="2" id="KW-1185">Reference proteome</keyword>
<proteinExistence type="predicted"/>
<dbReference type="GO" id="GO:0016491">
    <property type="term" value="F:oxidoreductase activity"/>
    <property type="evidence" value="ECO:0007669"/>
    <property type="project" value="InterPro"/>
</dbReference>
<accession>A0A0C2JPG8</accession>
<evidence type="ECO:0000313" key="2">
    <source>
        <dbReference type="Proteomes" id="UP000031675"/>
    </source>
</evidence>
<dbReference type="EMBL" id="JROO01000021">
    <property type="protein sequence ID" value="KIH98687.1"/>
    <property type="molecule type" value="Genomic_DNA"/>
</dbReference>
<organism evidence="1 2">
    <name type="scientific">Streptomonospora alba</name>
    <dbReference type="NCBI Taxonomy" id="183763"/>
    <lineage>
        <taxon>Bacteria</taxon>
        <taxon>Bacillati</taxon>
        <taxon>Actinomycetota</taxon>
        <taxon>Actinomycetes</taxon>
        <taxon>Streptosporangiales</taxon>
        <taxon>Nocardiopsidaceae</taxon>
        <taxon>Streptomonospora</taxon>
    </lineage>
</organism>
<evidence type="ECO:0008006" key="3">
    <source>
        <dbReference type="Google" id="ProtNLM"/>
    </source>
</evidence>
<name>A0A0C2JPG8_9ACTN</name>
<dbReference type="OrthoDB" id="5186446at2"/>
<dbReference type="Gene3D" id="2.30.110.10">
    <property type="entry name" value="Electron Transport, Fmn-binding Protein, Chain A"/>
    <property type="match status" value="1"/>
</dbReference>
<dbReference type="Pfam" id="PF04075">
    <property type="entry name" value="F420H2_quin_red"/>
    <property type="match status" value="1"/>
</dbReference>
<dbReference type="RefSeq" id="WP_040273336.1">
    <property type="nucleotide sequence ID" value="NZ_JROO01000021.1"/>
</dbReference>
<protein>
    <recommendedName>
        <fullName evidence="3">Deazaflavin-dependent nitroreductase family protein</fullName>
    </recommendedName>
</protein>
<gene>
    <name evidence="1" type="ORF">LP52_12125</name>
</gene>
<dbReference type="InterPro" id="IPR012349">
    <property type="entry name" value="Split_barrel_FMN-bd"/>
</dbReference>
<dbReference type="InterPro" id="IPR004378">
    <property type="entry name" value="F420H2_quin_Rdtase"/>
</dbReference>
<dbReference type="AlphaFoldDB" id="A0A0C2JPG8"/>
<comment type="caution">
    <text evidence="1">The sequence shown here is derived from an EMBL/GenBank/DDBJ whole genome shotgun (WGS) entry which is preliminary data.</text>
</comment>
<dbReference type="Proteomes" id="UP000031675">
    <property type="component" value="Unassembled WGS sequence"/>
</dbReference>
<sequence length="154" mass="17242">MPDQAGRFPRTRLRRTANAVIAGFIRYGISPGDMRLLTTRGHQSGFLRTTPVSLVENELGRFLVGAYGEAGWVRNIRRDRFGTLRHGGWIELISVVEADRERAAPVLKAYLDHPRATVVADQFTAAPDSPVETFEQEVATHPVFEIVRSTTIRL</sequence>
<reference evidence="2" key="1">
    <citation type="journal article" date="2015" name="Chem. Biol.">
        <title>Structure, bioactivity, and resistance mechanism of streptomonomicin, an unusual lasso Peptide from an understudied halophilic actinomycete.</title>
        <authorList>
            <person name="Metelev M."/>
            <person name="Tietz J.I."/>
            <person name="Melby J.O."/>
            <person name="Blair P.M."/>
            <person name="Zhu L."/>
            <person name="Livnat I."/>
            <person name="Severinov K."/>
            <person name="Mitchell D.A."/>
        </authorList>
    </citation>
    <scope>NUCLEOTIDE SEQUENCE [LARGE SCALE GENOMIC DNA]</scope>
    <source>
        <strain evidence="2">YIM 90003</strain>
    </source>
</reference>